<dbReference type="EMBL" id="QGMG01000866">
    <property type="protein sequence ID" value="TVY51252.1"/>
    <property type="molecule type" value="Genomic_DNA"/>
</dbReference>
<evidence type="ECO:0000256" key="3">
    <source>
        <dbReference type="ARBA" id="ARBA00022553"/>
    </source>
</evidence>
<dbReference type="Proteomes" id="UP000481288">
    <property type="component" value="Unassembled WGS sequence"/>
</dbReference>
<protein>
    <recommendedName>
        <fullName evidence="7">Sas10 C-terminal domain-containing protein</fullName>
    </recommendedName>
</protein>
<evidence type="ECO:0000256" key="5">
    <source>
        <dbReference type="SAM" id="Coils"/>
    </source>
</evidence>
<comment type="caution">
    <text evidence="8">The sequence shown here is derived from an EMBL/GenBank/DDBJ whole genome shotgun (WGS) entry which is preliminary data.</text>
</comment>
<keyword evidence="9" id="KW-1185">Reference proteome</keyword>
<feature type="region of interest" description="Disordered" evidence="6">
    <location>
        <begin position="1"/>
        <end position="121"/>
    </location>
</feature>
<feature type="compositionally biased region" description="Basic and acidic residues" evidence="6">
    <location>
        <begin position="39"/>
        <end position="55"/>
    </location>
</feature>
<dbReference type="PANTHER" id="PTHR13237">
    <property type="entry name" value="SOMETHING ABOUT SILENCING PROTEIN 10-RELATED"/>
    <property type="match status" value="1"/>
</dbReference>
<keyword evidence="3" id="KW-0597">Phosphoprotein</keyword>
<evidence type="ECO:0000256" key="4">
    <source>
        <dbReference type="ARBA" id="ARBA00023242"/>
    </source>
</evidence>
<evidence type="ECO:0000256" key="1">
    <source>
        <dbReference type="ARBA" id="ARBA00004123"/>
    </source>
</evidence>
<feature type="compositionally biased region" description="Basic and acidic residues" evidence="6">
    <location>
        <begin position="442"/>
        <end position="451"/>
    </location>
</feature>
<dbReference type="PANTHER" id="PTHR13237:SF8">
    <property type="entry name" value="SOMETHING ABOUT SILENCING PROTEIN 10"/>
    <property type="match status" value="1"/>
</dbReference>
<dbReference type="Pfam" id="PF04000">
    <property type="entry name" value="Sas10_Utp3"/>
    <property type="match status" value="1"/>
</dbReference>
<evidence type="ECO:0000313" key="8">
    <source>
        <dbReference type="EMBL" id="TVY51252.1"/>
    </source>
</evidence>
<keyword evidence="4" id="KW-0539">Nucleus</keyword>
<feature type="compositionally biased region" description="Acidic residues" evidence="6">
    <location>
        <begin position="64"/>
        <end position="75"/>
    </location>
</feature>
<name>A0A7D8YM29_9HELO</name>
<gene>
    <name evidence="8" type="primary">SPBC3B8.09</name>
    <name evidence="8" type="ORF">LCER1_G008158</name>
</gene>
<feature type="compositionally biased region" description="Acidic residues" evidence="6">
    <location>
        <begin position="94"/>
        <end position="110"/>
    </location>
</feature>
<feature type="compositionally biased region" description="Acidic residues" evidence="6">
    <location>
        <begin position="289"/>
        <end position="300"/>
    </location>
</feature>
<dbReference type="OrthoDB" id="1924577at2759"/>
<comment type="similarity">
    <text evidence="2">Belongs to the SAS10 family.</text>
</comment>
<evidence type="ECO:0000256" key="2">
    <source>
        <dbReference type="ARBA" id="ARBA00010979"/>
    </source>
</evidence>
<feature type="compositionally biased region" description="Basic residues" evidence="6">
    <location>
        <begin position="544"/>
        <end position="560"/>
    </location>
</feature>
<dbReference type="GO" id="GO:0032040">
    <property type="term" value="C:small-subunit processome"/>
    <property type="evidence" value="ECO:0007669"/>
    <property type="project" value="TreeGrafter"/>
</dbReference>
<evidence type="ECO:0000313" key="9">
    <source>
        <dbReference type="Proteomes" id="UP000481288"/>
    </source>
</evidence>
<comment type="subcellular location">
    <subcellularLocation>
        <location evidence="1">Nucleus</location>
    </subcellularLocation>
</comment>
<dbReference type="GO" id="GO:0000462">
    <property type="term" value="P:maturation of SSU-rRNA from tricistronic rRNA transcript (SSU-rRNA, 5.8S rRNA, LSU-rRNA)"/>
    <property type="evidence" value="ECO:0007669"/>
    <property type="project" value="TreeGrafter"/>
</dbReference>
<evidence type="ECO:0000259" key="7">
    <source>
        <dbReference type="Pfam" id="PF09368"/>
    </source>
</evidence>
<sequence>MAKKRKASARSSEPQGFEPKGGKVGPITTYEDVADSEDEFHINRDKVLLDEGPDAKRRRKFAEEDALLEPSDEEVLGYSSDSSDQGAAPQNADSDSDDGEQEEGEEEEEGWGTSKKDYYNADEIQTEADALEEEAEAKRIQQRKLQKMTDADFGFDESEWLAPATTIPDEDGDDVIIEVLKDVEITEDMGPKERLRVLRTRYPEFEMLADEFVALEPILVSLQQEEQSSVTIVKTRALAAYIASLSMYFALLTTPTSPADLRDHPVMDSLFSCRSLWTKVSSLRTPTPEAEEESDSEPEETTTKQSALQPPIQAQKYTTKHLAKAKAASQAATLRAQKIATADLSLADLDSLLPSSRSTNKAKKTIFKDTDDDANDFGESSHMTAAEAASKATRKKSLKFYTSQIAQKANKRTAGGRDAGGDADLPYKERLRDRVARLNAEAEKRGKKLDAYGRGAELGGESGDEDENAGEREVAREVRQDGEDEYYDLVNASSKAKREQKATLISAVQATKEQNAILRVEEGTLDEDGKRAIGYVIEKNKGLAPKRKKDVRNPRVKKRKKYEEKKKKLGSMKAVYKGGEERGGYAGEKTGIKSGLVKSVKL</sequence>
<accession>A0A7D8YM29</accession>
<keyword evidence="5" id="KW-0175">Coiled coil</keyword>
<reference evidence="8 9" key="1">
    <citation type="submission" date="2018-05" db="EMBL/GenBank/DDBJ databases">
        <title>Whole genome sequencing for identification of molecular markers to develop diagnostic detection tools for the regulated plant pathogen Lachnellula willkommii.</title>
        <authorList>
            <person name="Giroux E."/>
            <person name="Bilodeau G."/>
        </authorList>
    </citation>
    <scope>NUCLEOTIDE SEQUENCE [LARGE SCALE GENOMIC DNA]</scope>
    <source>
        <strain evidence="8 9">CBS 625.97</strain>
    </source>
</reference>
<dbReference type="InterPro" id="IPR018972">
    <property type="entry name" value="Sas10_C_dom"/>
</dbReference>
<dbReference type="AlphaFoldDB" id="A0A7D8YM29"/>
<feature type="region of interest" description="Disordered" evidence="6">
    <location>
        <begin position="407"/>
        <end position="427"/>
    </location>
</feature>
<organism evidence="8 9">
    <name type="scientific">Lachnellula cervina</name>
    <dbReference type="NCBI Taxonomy" id="1316786"/>
    <lineage>
        <taxon>Eukaryota</taxon>
        <taxon>Fungi</taxon>
        <taxon>Dikarya</taxon>
        <taxon>Ascomycota</taxon>
        <taxon>Pezizomycotina</taxon>
        <taxon>Leotiomycetes</taxon>
        <taxon>Helotiales</taxon>
        <taxon>Lachnaceae</taxon>
        <taxon>Lachnellula</taxon>
    </lineage>
</organism>
<proteinExistence type="inferred from homology"/>
<feature type="domain" description="Sas10 C-terminal" evidence="7">
    <location>
        <begin position="527"/>
        <end position="602"/>
    </location>
</feature>
<feature type="region of interest" description="Disordered" evidence="6">
    <location>
        <begin position="543"/>
        <end position="568"/>
    </location>
</feature>
<dbReference type="InterPro" id="IPR007146">
    <property type="entry name" value="Sas10/Utp3/C1D"/>
</dbReference>
<feature type="coiled-coil region" evidence="5">
    <location>
        <begin position="121"/>
        <end position="151"/>
    </location>
</feature>
<feature type="region of interest" description="Disordered" evidence="6">
    <location>
        <begin position="442"/>
        <end position="472"/>
    </location>
</feature>
<dbReference type="Pfam" id="PF09368">
    <property type="entry name" value="Sas10"/>
    <property type="match status" value="1"/>
</dbReference>
<evidence type="ECO:0000256" key="6">
    <source>
        <dbReference type="SAM" id="MobiDB-lite"/>
    </source>
</evidence>
<feature type="region of interest" description="Disordered" evidence="6">
    <location>
        <begin position="282"/>
        <end position="311"/>
    </location>
</feature>